<dbReference type="GO" id="GO:0000428">
    <property type="term" value="C:DNA-directed RNA polymerase complex"/>
    <property type="evidence" value="ECO:0007669"/>
    <property type="project" value="UniProtKB-KW"/>
</dbReference>
<dbReference type="GO" id="GO:0006351">
    <property type="term" value="P:DNA-templated transcription"/>
    <property type="evidence" value="ECO:0007669"/>
    <property type="project" value="UniProtKB-UniRule"/>
</dbReference>
<protein>
    <recommendedName>
        <fullName evidence="3 11">DNA-directed RNA polymerase subunit alpha</fullName>
        <shortName evidence="11">RNAP subunit alpha</shortName>
        <ecNumber evidence="2 11">2.7.7.6</ecNumber>
    </recommendedName>
    <alternativeName>
        <fullName evidence="9 11">RNA polymerase subunit alpha</fullName>
    </alternativeName>
    <alternativeName>
        <fullName evidence="8 11">Transcriptase subunit alpha</fullName>
    </alternativeName>
</protein>
<evidence type="ECO:0000256" key="11">
    <source>
        <dbReference type="HAMAP-Rule" id="MF_00059"/>
    </source>
</evidence>
<dbReference type="SUPFAM" id="SSF47789">
    <property type="entry name" value="C-terminal domain of RNA polymerase alpha subunit"/>
    <property type="match status" value="1"/>
</dbReference>
<name>A0A1G6KJ71_9BACT</name>
<evidence type="ECO:0000256" key="6">
    <source>
        <dbReference type="ARBA" id="ARBA00022695"/>
    </source>
</evidence>
<dbReference type="Gene3D" id="1.10.150.20">
    <property type="entry name" value="5' to 3' exonuclease, C-terminal subdomain"/>
    <property type="match status" value="1"/>
</dbReference>
<dbReference type="RefSeq" id="WP_092128074.1">
    <property type="nucleotide sequence ID" value="NZ_FMYU01000004.1"/>
</dbReference>
<sequence length="335" mass="38207">MSNDIFEYLQLPQEIKVERINERHERFILEPINEGFATTIGNALRRVLLSSIQGIGIVGIKIEGVEHEFSGVNGVKEDVITIILNLKDVIFKSLSENFKECVLKINKKGPGVLKASDIELTSDLKIINPNHYIAQLNDNVDFHAEIYLKKGIGYKQSNQESANREIGYIPVDALFTPIRRVSFSADKSMERGFYDYERLVLEVETDGSITPKEALGQASYILNSHFKLFMGSFKEPEPDLGYGNDNEEIDENLLKTVDDLELNVRASNCLRNHDIKYIWQLVQKTDLDLLNTRNFGKQSLKEIKAALKQMGLSLGMTFDEKYIKRIEEAIKRSEE</sequence>
<feature type="domain" description="DNA-directed RNA polymerase RpoA/D/Rpb3-type" evidence="12">
    <location>
        <begin position="24"/>
        <end position="232"/>
    </location>
</feature>
<evidence type="ECO:0000256" key="4">
    <source>
        <dbReference type="ARBA" id="ARBA00022478"/>
    </source>
</evidence>
<comment type="similarity">
    <text evidence="1 11">Belongs to the RNA polymerase alpha chain family.</text>
</comment>
<feature type="region of interest" description="Alpha C-terminal domain (alpha-CTD)" evidence="11">
    <location>
        <begin position="249"/>
        <end position="335"/>
    </location>
</feature>
<gene>
    <name evidence="11" type="primary">rpoA</name>
    <name evidence="13" type="ORF">SAMN05660835_00610</name>
</gene>
<evidence type="ECO:0000256" key="7">
    <source>
        <dbReference type="ARBA" id="ARBA00023163"/>
    </source>
</evidence>
<dbReference type="NCBIfam" id="NF003519">
    <property type="entry name" value="PRK05182.2-5"/>
    <property type="match status" value="1"/>
</dbReference>
<evidence type="ECO:0000256" key="5">
    <source>
        <dbReference type="ARBA" id="ARBA00022679"/>
    </source>
</evidence>
<dbReference type="NCBIfam" id="NF003513">
    <property type="entry name" value="PRK05182.1-2"/>
    <property type="match status" value="1"/>
</dbReference>
<evidence type="ECO:0000313" key="14">
    <source>
        <dbReference type="Proteomes" id="UP000199411"/>
    </source>
</evidence>
<evidence type="ECO:0000259" key="12">
    <source>
        <dbReference type="SMART" id="SM00662"/>
    </source>
</evidence>
<evidence type="ECO:0000256" key="2">
    <source>
        <dbReference type="ARBA" id="ARBA00012418"/>
    </source>
</evidence>
<dbReference type="GO" id="GO:0003677">
    <property type="term" value="F:DNA binding"/>
    <property type="evidence" value="ECO:0007669"/>
    <property type="project" value="UniProtKB-UniRule"/>
</dbReference>
<dbReference type="HAMAP" id="MF_00059">
    <property type="entry name" value="RNApol_bact_RpoA"/>
    <property type="match status" value="1"/>
</dbReference>
<dbReference type="InterPro" id="IPR036643">
    <property type="entry name" value="RNApol_insert_sf"/>
</dbReference>
<dbReference type="GO" id="GO:0003899">
    <property type="term" value="F:DNA-directed RNA polymerase activity"/>
    <property type="evidence" value="ECO:0007669"/>
    <property type="project" value="UniProtKB-UniRule"/>
</dbReference>
<evidence type="ECO:0000313" key="13">
    <source>
        <dbReference type="EMBL" id="SDC31013.1"/>
    </source>
</evidence>
<dbReference type="EMBL" id="FMYU01000004">
    <property type="protein sequence ID" value="SDC31013.1"/>
    <property type="molecule type" value="Genomic_DNA"/>
</dbReference>
<comment type="domain">
    <text evidence="11">The N-terminal domain is essential for RNAP assembly and basal transcription, whereas the C-terminal domain is involved in interaction with transcriptional regulators and with upstream promoter elements.</text>
</comment>
<dbReference type="InterPro" id="IPR011260">
    <property type="entry name" value="RNAP_asu_C"/>
</dbReference>
<dbReference type="InterPro" id="IPR011262">
    <property type="entry name" value="DNA-dir_RNA_pol_insert"/>
</dbReference>
<keyword evidence="6 11" id="KW-0548">Nucleotidyltransferase</keyword>
<evidence type="ECO:0000256" key="8">
    <source>
        <dbReference type="ARBA" id="ARBA00032524"/>
    </source>
</evidence>
<dbReference type="SUPFAM" id="SSF55257">
    <property type="entry name" value="RBP11-like subunits of RNA polymerase"/>
    <property type="match status" value="1"/>
</dbReference>
<dbReference type="InterPro" id="IPR011263">
    <property type="entry name" value="DNA-dir_RNA_pol_RpoA/D/Rpb3"/>
</dbReference>
<dbReference type="EC" id="2.7.7.6" evidence="2 11"/>
<evidence type="ECO:0000256" key="10">
    <source>
        <dbReference type="ARBA" id="ARBA00048552"/>
    </source>
</evidence>
<comment type="catalytic activity">
    <reaction evidence="10 11">
        <text>RNA(n) + a ribonucleoside 5'-triphosphate = RNA(n+1) + diphosphate</text>
        <dbReference type="Rhea" id="RHEA:21248"/>
        <dbReference type="Rhea" id="RHEA-COMP:14527"/>
        <dbReference type="Rhea" id="RHEA-COMP:17342"/>
        <dbReference type="ChEBI" id="CHEBI:33019"/>
        <dbReference type="ChEBI" id="CHEBI:61557"/>
        <dbReference type="ChEBI" id="CHEBI:140395"/>
        <dbReference type="EC" id="2.7.7.6"/>
    </reaction>
</comment>
<dbReference type="Gene3D" id="3.30.1360.10">
    <property type="entry name" value="RNA polymerase, RBP11-like subunit"/>
    <property type="match status" value="1"/>
</dbReference>
<dbReference type="Gene3D" id="2.170.120.12">
    <property type="entry name" value="DNA-directed RNA polymerase, insert domain"/>
    <property type="match status" value="1"/>
</dbReference>
<accession>A0A1G6KJ71</accession>
<dbReference type="Proteomes" id="UP000199411">
    <property type="component" value="Unassembled WGS sequence"/>
</dbReference>
<organism evidence="13 14">
    <name type="scientific">Desulfurella multipotens</name>
    <dbReference type="NCBI Taxonomy" id="79269"/>
    <lineage>
        <taxon>Bacteria</taxon>
        <taxon>Pseudomonadati</taxon>
        <taxon>Campylobacterota</taxon>
        <taxon>Desulfurellia</taxon>
        <taxon>Desulfurellales</taxon>
        <taxon>Desulfurellaceae</taxon>
        <taxon>Desulfurella</taxon>
    </lineage>
</organism>
<dbReference type="Pfam" id="PF03118">
    <property type="entry name" value="RNA_pol_A_CTD"/>
    <property type="match status" value="1"/>
</dbReference>
<evidence type="ECO:0000256" key="3">
    <source>
        <dbReference type="ARBA" id="ARBA00015972"/>
    </source>
</evidence>
<keyword evidence="7 11" id="KW-0804">Transcription</keyword>
<comment type="subunit">
    <text evidence="11">Homodimer. The RNAP catalytic core consists of 2 alpha, 1 beta, 1 beta' and 1 omega subunit. When a sigma factor is associated with the core the holoenzyme is formed, which can initiate transcription.</text>
</comment>
<dbReference type="GO" id="GO:0046983">
    <property type="term" value="F:protein dimerization activity"/>
    <property type="evidence" value="ECO:0007669"/>
    <property type="project" value="InterPro"/>
</dbReference>
<keyword evidence="5 11" id="KW-0808">Transferase</keyword>
<keyword evidence="14" id="KW-1185">Reference proteome</keyword>
<dbReference type="Pfam" id="PF01000">
    <property type="entry name" value="RNA_pol_A_bac"/>
    <property type="match status" value="1"/>
</dbReference>
<reference evidence="14" key="1">
    <citation type="submission" date="2016-10" db="EMBL/GenBank/DDBJ databases">
        <authorList>
            <person name="Varghese N."/>
            <person name="Submissions S."/>
        </authorList>
    </citation>
    <scope>NUCLEOTIDE SEQUENCE [LARGE SCALE GENOMIC DNA]</scope>
    <source>
        <strain evidence="14">DSM 8415</strain>
    </source>
</reference>
<evidence type="ECO:0000256" key="1">
    <source>
        <dbReference type="ARBA" id="ARBA00007123"/>
    </source>
</evidence>
<dbReference type="NCBIfam" id="TIGR02027">
    <property type="entry name" value="rpoA"/>
    <property type="match status" value="1"/>
</dbReference>
<dbReference type="SUPFAM" id="SSF56553">
    <property type="entry name" value="Insert subdomain of RNA polymerase alpha subunit"/>
    <property type="match status" value="1"/>
</dbReference>
<proteinExistence type="inferred from homology"/>
<dbReference type="Pfam" id="PF01193">
    <property type="entry name" value="RNA_pol_L"/>
    <property type="match status" value="1"/>
</dbReference>
<comment type="function">
    <text evidence="11">DNA-dependent RNA polymerase catalyzes the transcription of DNA into RNA using the four ribonucleoside triphosphates as substrates.</text>
</comment>
<dbReference type="OrthoDB" id="9805706at2"/>
<dbReference type="CDD" id="cd06928">
    <property type="entry name" value="RNAP_alpha_NTD"/>
    <property type="match status" value="1"/>
</dbReference>
<keyword evidence="4 11" id="KW-0240">DNA-directed RNA polymerase</keyword>
<dbReference type="SMART" id="SM00662">
    <property type="entry name" value="RPOLD"/>
    <property type="match status" value="1"/>
</dbReference>
<evidence type="ECO:0000256" key="9">
    <source>
        <dbReference type="ARBA" id="ARBA00033070"/>
    </source>
</evidence>
<dbReference type="InterPro" id="IPR036603">
    <property type="entry name" value="RBP11-like"/>
</dbReference>
<feature type="region of interest" description="Alpha N-terminal domain (alpha-NTD)" evidence="11">
    <location>
        <begin position="1"/>
        <end position="234"/>
    </location>
</feature>
<dbReference type="GO" id="GO:0005737">
    <property type="term" value="C:cytoplasm"/>
    <property type="evidence" value="ECO:0007669"/>
    <property type="project" value="UniProtKB-ARBA"/>
</dbReference>
<dbReference type="InterPro" id="IPR011773">
    <property type="entry name" value="DNA-dir_RpoA"/>
</dbReference>
<dbReference type="FunFam" id="2.170.120.12:FF:000001">
    <property type="entry name" value="DNA-directed RNA polymerase subunit alpha"/>
    <property type="match status" value="1"/>
</dbReference>
<dbReference type="AlphaFoldDB" id="A0A1G6KJ71"/>